<keyword evidence="4 11" id="KW-0548">Nucleotidyltransferase</keyword>
<evidence type="ECO:0000313" key="15">
    <source>
        <dbReference type="EMBL" id="KYH14483.1"/>
    </source>
</evidence>
<accession>A0A151A586</accession>
<sequence>MTNILFEDAKPIIKKIKEQGFEAYFVGGSVRDYLMNKDIHDIDITTSATPDEIESIFPKTVPIGKEHGTINVLFNNSSYEITTFRTEEEYVNHRKPNGVVFVRDLYEDVKRRDFTINAIAMDEEYTIIDYFNGKADIEAENIKTVGHAEERFEEDALRIIRGLRFQSQLAFTLDNKTFEGMQSKIQNIEYLSIERIIVEFKKLFSGKNVAVSYNNLIRLNAFAYIPFFSSYNMTKININEPLPFNLFIALIQHKLTNDNAQLSHLKISNNEKKEIQTYNNLLTSLQNINTKQQLKLLIYDYGLHYNLTILSYSETLKQNEIALPSPIIYNEQLIREVAHEMPINNRSDIDISGKDLIDSLQQRSGPWIKEALRNIEIAIIDGQLTNFKPKILEWVKEHVKI</sequence>
<dbReference type="InterPro" id="IPR023068">
    <property type="entry name" value="CCA-adding_enz_firmicutes"/>
</dbReference>
<dbReference type="InterPro" id="IPR050264">
    <property type="entry name" value="Bact_CCA-adding_enz_type3_sf"/>
</dbReference>
<evidence type="ECO:0000259" key="13">
    <source>
        <dbReference type="Pfam" id="PF12627"/>
    </source>
</evidence>
<dbReference type="InterPro" id="IPR032810">
    <property type="entry name" value="CCA-adding_enz_C"/>
</dbReference>
<dbReference type="Pfam" id="PF01743">
    <property type="entry name" value="PolyA_pol"/>
    <property type="match status" value="1"/>
</dbReference>
<dbReference type="GO" id="GO:0000049">
    <property type="term" value="F:tRNA binding"/>
    <property type="evidence" value="ECO:0007669"/>
    <property type="project" value="UniProtKB-UniRule"/>
</dbReference>
<comment type="cofactor">
    <cofactor evidence="1 11">
        <name>Mg(2+)</name>
        <dbReference type="ChEBI" id="CHEBI:18420"/>
    </cofactor>
</comment>
<evidence type="ECO:0000256" key="9">
    <source>
        <dbReference type="ARBA" id="ARBA00022842"/>
    </source>
</evidence>
<name>A0A151A586_9STAP</name>
<proteinExistence type="inferred from homology"/>
<dbReference type="GO" id="GO:0001680">
    <property type="term" value="P:tRNA 3'-terminal CCA addition"/>
    <property type="evidence" value="ECO:0007669"/>
    <property type="project" value="UniProtKB-UniRule"/>
</dbReference>
<keyword evidence="8 11" id="KW-0067">ATP-binding</keyword>
<dbReference type="AlphaFoldDB" id="A0A151A586"/>
<feature type="binding site" evidence="11">
    <location>
        <position position="31"/>
    </location>
    <ligand>
        <name>ATP</name>
        <dbReference type="ChEBI" id="CHEBI:30616"/>
    </ligand>
</feature>
<dbReference type="GO" id="GO:0160016">
    <property type="term" value="F:CCACCA tRNA nucleotidyltransferase activity"/>
    <property type="evidence" value="ECO:0007669"/>
    <property type="project" value="RHEA"/>
</dbReference>
<evidence type="ECO:0000259" key="14">
    <source>
        <dbReference type="Pfam" id="PF13735"/>
    </source>
</evidence>
<feature type="domain" description="Poly A polymerase head" evidence="12">
    <location>
        <begin position="23"/>
        <end position="142"/>
    </location>
</feature>
<evidence type="ECO:0000256" key="8">
    <source>
        <dbReference type="ARBA" id="ARBA00022840"/>
    </source>
</evidence>
<keyword evidence="3 11" id="KW-0819">tRNA processing</keyword>
<comment type="catalytic activity">
    <reaction evidence="11">
        <text>a tRNA precursor + 2 CTP + ATP = a tRNA with a 3' CCA end + 3 diphosphate</text>
        <dbReference type="Rhea" id="RHEA:14433"/>
        <dbReference type="Rhea" id="RHEA-COMP:10465"/>
        <dbReference type="Rhea" id="RHEA-COMP:10468"/>
        <dbReference type="ChEBI" id="CHEBI:30616"/>
        <dbReference type="ChEBI" id="CHEBI:33019"/>
        <dbReference type="ChEBI" id="CHEBI:37563"/>
        <dbReference type="ChEBI" id="CHEBI:74896"/>
        <dbReference type="ChEBI" id="CHEBI:83071"/>
        <dbReference type="EC" id="2.7.7.72"/>
    </reaction>
</comment>
<dbReference type="Gene3D" id="1.10.3090.10">
    <property type="entry name" value="cca-adding enzyme, domain 2"/>
    <property type="match status" value="1"/>
</dbReference>
<gene>
    <name evidence="11" type="primary">cca</name>
    <name evidence="15" type="ORF">A0131_06805</name>
</gene>
<keyword evidence="7 11" id="KW-0692">RNA repair</keyword>
<keyword evidence="5 11" id="KW-0479">Metal-binding</keyword>
<evidence type="ECO:0000256" key="4">
    <source>
        <dbReference type="ARBA" id="ARBA00022695"/>
    </source>
</evidence>
<dbReference type="PANTHER" id="PTHR46173:SF1">
    <property type="entry name" value="CCA TRNA NUCLEOTIDYLTRANSFERASE 1, MITOCHONDRIAL"/>
    <property type="match status" value="1"/>
</dbReference>
<feature type="binding site" evidence="11">
    <location>
        <position position="41"/>
    </location>
    <ligand>
        <name>Mg(2+)</name>
        <dbReference type="ChEBI" id="CHEBI:18420"/>
    </ligand>
</feature>
<feature type="binding site" evidence="11">
    <location>
        <position position="155"/>
    </location>
    <ligand>
        <name>CTP</name>
        <dbReference type="ChEBI" id="CHEBI:37563"/>
    </ligand>
</feature>
<dbReference type="PANTHER" id="PTHR46173">
    <property type="entry name" value="CCA TRNA NUCLEOTIDYLTRANSFERASE 1, MITOCHONDRIAL"/>
    <property type="match status" value="1"/>
</dbReference>
<evidence type="ECO:0000256" key="7">
    <source>
        <dbReference type="ARBA" id="ARBA00022800"/>
    </source>
</evidence>
<dbReference type="SUPFAM" id="SSF81891">
    <property type="entry name" value="Poly A polymerase C-terminal region-like"/>
    <property type="match status" value="1"/>
</dbReference>
<evidence type="ECO:0000313" key="16">
    <source>
        <dbReference type="Proteomes" id="UP000075418"/>
    </source>
</evidence>
<dbReference type="GO" id="GO:0005524">
    <property type="term" value="F:ATP binding"/>
    <property type="evidence" value="ECO:0007669"/>
    <property type="project" value="UniProtKB-UniRule"/>
</dbReference>
<feature type="binding site" evidence="11">
    <location>
        <position position="31"/>
    </location>
    <ligand>
        <name>CTP</name>
        <dbReference type="ChEBI" id="CHEBI:37563"/>
    </ligand>
</feature>
<feature type="binding site" evidence="11">
    <location>
        <position position="112"/>
    </location>
    <ligand>
        <name>CTP</name>
        <dbReference type="ChEBI" id="CHEBI:37563"/>
    </ligand>
</feature>
<keyword evidence="9 11" id="KW-0460">Magnesium</keyword>
<dbReference type="Proteomes" id="UP000075418">
    <property type="component" value="Unassembled WGS sequence"/>
</dbReference>
<dbReference type="CDD" id="cd05398">
    <property type="entry name" value="NT_ClassII-CCAase"/>
    <property type="match status" value="1"/>
</dbReference>
<feature type="binding site" evidence="11">
    <location>
        <position position="28"/>
    </location>
    <ligand>
        <name>ATP</name>
        <dbReference type="ChEBI" id="CHEBI:30616"/>
    </ligand>
</feature>
<dbReference type="EC" id="2.7.7.72" evidence="11"/>
<evidence type="ECO:0000256" key="2">
    <source>
        <dbReference type="ARBA" id="ARBA00022679"/>
    </source>
</evidence>
<feature type="binding site" evidence="11">
    <location>
        <position position="164"/>
    </location>
    <ligand>
        <name>ATP</name>
        <dbReference type="ChEBI" id="CHEBI:30616"/>
    </ligand>
</feature>
<dbReference type="HAMAP" id="MF_01263">
    <property type="entry name" value="CCA_bact_type3"/>
    <property type="match status" value="1"/>
</dbReference>
<comment type="function">
    <text evidence="11">Catalyzes the addition and repair of the essential 3'-terminal CCA sequence in tRNAs without using a nucleic acid template. Adds these three nucleotides in the order of C, C, and A to the tRNA nucleotide-73, using CTP and ATP as substrates and producing inorganic pyrophosphate. tRNA 3'-terminal CCA addition is required both for tRNA processing and repair. Also involved in tRNA surveillance by mediating tandem CCA addition to generate a CCACCA at the 3' terminus of unstable tRNAs. While stable tRNAs receive only 3'-terminal CCA, unstable tRNAs are marked with CCACCA and rapidly degraded.</text>
</comment>
<organism evidence="15 16">
    <name type="scientific">Staphylococcus kloosii</name>
    <dbReference type="NCBI Taxonomy" id="29384"/>
    <lineage>
        <taxon>Bacteria</taxon>
        <taxon>Bacillati</taxon>
        <taxon>Bacillota</taxon>
        <taxon>Bacilli</taxon>
        <taxon>Bacillales</taxon>
        <taxon>Staphylococcaceae</taxon>
        <taxon>Staphylococcus</taxon>
    </lineage>
</organism>
<dbReference type="EMBL" id="LUGM01000002">
    <property type="protein sequence ID" value="KYH14483.1"/>
    <property type="molecule type" value="Genomic_DNA"/>
</dbReference>
<dbReference type="Pfam" id="PF12627">
    <property type="entry name" value="PolyA_pol_RNAbd"/>
    <property type="match status" value="1"/>
</dbReference>
<evidence type="ECO:0000256" key="6">
    <source>
        <dbReference type="ARBA" id="ARBA00022741"/>
    </source>
</evidence>
<feature type="binding site" evidence="11">
    <location>
        <position position="161"/>
    </location>
    <ligand>
        <name>ATP</name>
        <dbReference type="ChEBI" id="CHEBI:30616"/>
    </ligand>
</feature>
<dbReference type="SUPFAM" id="SSF81301">
    <property type="entry name" value="Nucleotidyltransferase"/>
    <property type="match status" value="1"/>
</dbReference>
<evidence type="ECO:0000256" key="5">
    <source>
        <dbReference type="ARBA" id="ARBA00022723"/>
    </source>
</evidence>
<evidence type="ECO:0000256" key="3">
    <source>
        <dbReference type="ARBA" id="ARBA00022694"/>
    </source>
</evidence>
<feature type="binding site" evidence="11">
    <location>
        <position position="28"/>
    </location>
    <ligand>
        <name>CTP</name>
        <dbReference type="ChEBI" id="CHEBI:37563"/>
    </ligand>
</feature>
<evidence type="ECO:0000256" key="10">
    <source>
        <dbReference type="ARBA" id="ARBA00022884"/>
    </source>
</evidence>
<feature type="binding site" evidence="11">
    <location>
        <position position="43"/>
    </location>
    <ligand>
        <name>Mg(2+)</name>
        <dbReference type="ChEBI" id="CHEBI:18420"/>
    </ligand>
</feature>
<keyword evidence="6 11" id="KW-0547">Nucleotide-binding</keyword>
<feature type="binding site" evidence="11">
    <location>
        <position position="155"/>
    </location>
    <ligand>
        <name>ATP</name>
        <dbReference type="ChEBI" id="CHEBI:30616"/>
    </ligand>
</feature>
<feature type="binding site" evidence="11">
    <location>
        <position position="158"/>
    </location>
    <ligand>
        <name>ATP</name>
        <dbReference type="ChEBI" id="CHEBI:30616"/>
    </ligand>
</feature>
<feature type="binding site" evidence="11">
    <location>
        <position position="164"/>
    </location>
    <ligand>
        <name>CTP</name>
        <dbReference type="ChEBI" id="CHEBI:37563"/>
    </ligand>
</feature>
<dbReference type="Pfam" id="PF13735">
    <property type="entry name" value="tRNA_NucTran2_2"/>
    <property type="match status" value="1"/>
</dbReference>
<dbReference type="GO" id="GO:0000287">
    <property type="term" value="F:magnesium ion binding"/>
    <property type="evidence" value="ECO:0007669"/>
    <property type="project" value="UniProtKB-UniRule"/>
</dbReference>
<feature type="binding site" evidence="11">
    <location>
        <position position="112"/>
    </location>
    <ligand>
        <name>ATP</name>
        <dbReference type="ChEBI" id="CHEBI:30616"/>
    </ligand>
</feature>
<comment type="subunit">
    <text evidence="11">Homodimer.</text>
</comment>
<dbReference type="Gene3D" id="1.10.246.80">
    <property type="match status" value="1"/>
</dbReference>
<comment type="miscellaneous">
    <text evidence="11">A single active site specifically recognizes both ATP and CTP and is responsible for their addition.</text>
</comment>
<keyword evidence="2 11" id="KW-0808">Transferase</keyword>
<dbReference type="GO" id="GO:0042245">
    <property type="term" value="P:RNA repair"/>
    <property type="evidence" value="ECO:0007669"/>
    <property type="project" value="UniProtKB-KW"/>
</dbReference>
<feature type="domain" description="CCA-adding enzyme C-terminal" evidence="14">
    <location>
        <begin position="246"/>
        <end position="395"/>
    </location>
</feature>
<evidence type="ECO:0000259" key="12">
    <source>
        <dbReference type="Pfam" id="PF01743"/>
    </source>
</evidence>
<comment type="caution">
    <text evidence="15">The sequence shown here is derived from an EMBL/GenBank/DDBJ whole genome shotgun (WGS) entry which is preliminary data.</text>
</comment>
<dbReference type="GO" id="GO:0004810">
    <property type="term" value="F:CCA tRNA nucleotidyltransferase activity"/>
    <property type="evidence" value="ECO:0007669"/>
    <property type="project" value="UniProtKB-UniRule"/>
</dbReference>
<feature type="domain" description="tRNA nucleotidyltransferase/poly(A) polymerase RNA and SrmB- binding" evidence="13">
    <location>
        <begin position="171"/>
        <end position="228"/>
    </location>
</feature>
<comment type="catalytic activity">
    <reaction evidence="11">
        <text>a tRNA with a 3' CCA end + 2 CTP + ATP = a tRNA with a 3' CCACCA end + 3 diphosphate</text>
        <dbReference type="Rhea" id="RHEA:76235"/>
        <dbReference type="Rhea" id="RHEA-COMP:10468"/>
        <dbReference type="Rhea" id="RHEA-COMP:18655"/>
        <dbReference type="ChEBI" id="CHEBI:30616"/>
        <dbReference type="ChEBI" id="CHEBI:33019"/>
        <dbReference type="ChEBI" id="CHEBI:37563"/>
        <dbReference type="ChEBI" id="CHEBI:83071"/>
        <dbReference type="ChEBI" id="CHEBI:195187"/>
    </reaction>
</comment>
<feature type="binding site" evidence="11">
    <location>
        <position position="158"/>
    </location>
    <ligand>
        <name>CTP</name>
        <dbReference type="ChEBI" id="CHEBI:37563"/>
    </ligand>
</feature>
<dbReference type="InterPro" id="IPR002646">
    <property type="entry name" value="PolA_pol_head_dom"/>
</dbReference>
<dbReference type="NCBIfam" id="NF009814">
    <property type="entry name" value="PRK13299.1"/>
    <property type="match status" value="1"/>
</dbReference>
<protein>
    <recommendedName>
        <fullName evidence="11">CCA-adding enzyme</fullName>
        <ecNumber evidence="11">2.7.7.72</ecNumber>
    </recommendedName>
    <alternativeName>
        <fullName evidence="11">CCA tRNA nucleotidyltransferase</fullName>
    </alternativeName>
    <alternativeName>
        <fullName evidence="11">tRNA CCA-pyrophosphorylase</fullName>
    </alternativeName>
    <alternativeName>
        <fullName evidence="11">tRNA adenylyl-/cytidylyl- transferase</fullName>
    </alternativeName>
    <alternativeName>
        <fullName evidence="11">tRNA nucleotidyltransferase</fullName>
    </alternativeName>
    <alternativeName>
        <fullName evidence="11">tRNA-NT</fullName>
    </alternativeName>
</protein>
<dbReference type="RefSeq" id="WP_061854655.1">
    <property type="nucleotide sequence ID" value="NZ_LUGM01000002.1"/>
</dbReference>
<feature type="binding site" evidence="11">
    <location>
        <position position="161"/>
    </location>
    <ligand>
        <name>CTP</name>
        <dbReference type="ChEBI" id="CHEBI:37563"/>
    </ligand>
</feature>
<keyword evidence="10 11" id="KW-0694">RNA-binding</keyword>
<evidence type="ECO:0000256" key="11">
    <source>
        <dbReference type="HAMAP-Rule" id="MF_01263"/>
    </source>
</evidence>
<dbReference type="InterPro" id="IPR032828">
    <property type="entry name" value="PolyA_RNA-bd"/>
</dbReference>
<dbReference type="InterPro" id="IPR043519">
    <property type="entry name" value="NT_sf"/>
</dbReference>
<reference evidence="15 16" key="1">
    <citation type="submission" date="2016-02" db="EMBL/GenBank/DDBJ databases">
        <title>Draft genome sequence of hydrocarbon degrading Staphylococcus saprophyticus Strain CNV2, isolated from crude-oil contaminated soil from Noonmati Oil Refinery, Guwahati, Assam, India.</title>
        <authorList>
            <person name="Mukherjee A."/>
            <person name="Chettri B."/>
            <person name="Langpoklakpam J."/>
            <person name="Singh A.K."/>
            <person name="Chattopadhyay D.J."/>
        </authorList>
    </citation>
    <scope>NUCLEOTIDE SEQUENCE [LARGE SCALE GENOMIC DNA]</scope>
    <source>
        <strain evidence="15 16">CNV2</strain>
    </source>
</reference>
<dbReference type="Gene3D" id="3.30.460.10">
    <property type="entry name" value="Beta Polymerase, domain 2"/>
    <property type="match status" value="1"/>
</dbReference>
<evidence type="ECO:0000256" key="1">
    <source>
        <dbReference type="ARBA" id="ARBA00001946"/>
    </source>
</evidence>
<comment type="similarity">
    <text evidence="11">Belongs to the tRNA nucleotidyltransferase/poly(A) polymerase family. Bacterial CCA-adding enzyme type 3 subfamily.</text>
</comment>